<evidence type="ECO:0008006" key="3">
    <source>
        <dbReference type="Google" id="ProtNLM"/>
    </source>
</evidence>
<gene>
    <name evidence="1" type="ORF">K491DRAFT_214672</name>
</gene>
<dbReference type="Proteomes" id="UP000799324">
    <property type="component" value="Unassembled WGS sequence"/>
</dbReference>
<accession>A0A6A6SRB9</accession>
<name>A0A6A6SRB9_9PLEO</name>
<dbReference type="AlphaFoldDB" id="A0A6A6SRB9"/>
<reference evidence="1" key="1">
    <citation type="journal article" date="2020" name="Stud. Mycol.">
        <title>101 Dothideomycetes genomes: a test case for predicting lifestyles and emergence of pathogens.</title>
        <authorList>
            <person name="Haridas S."/>
            <person name="Albert R."/>
            <person name="Binder M."/>
            <person name="Bloem J."/>
            <person name="Labutti K."/>
            <person name="Salamov A."/>
            <person name="Andreopoulos B."/>
            <person name="Baker S."/>
            <person name="Barry K."/>
            <person name="Bills G."/>
            <person name="Bluhm B."/>
            <person name="Cannon C."/>
            <person name="Castanera R."/>
            <person name="Culley D."/>
            <person name="Daum C."/>
            <person name="Ezra D."/>
            <person name="Gonzalez J."/>
            <person name="Henrissat B."/>
            <person name="Kuo A."/>
            <person name="Liang C."/>
            <person name="Lipzen A."/>
            <person name="Lutzoni F."/>
            <person name="Magnuson J."/>
            <person name="Mondo S."/>
            <person name="Nolan M."/>
            <person name="Ohm R."/>
            <person name="Pangilinan J."/>
            <person name="Park H.-J."/>
            <person name="Ramirez L."/>
            <person name="Alfaro M."/>
            <person name="Sun H."/>
            <person name="Tritt A."/>
            <person name="Yoshinaga Y."/>
            <person name="Zwiers L.-H."/>
            <person name="Turgeon B."/>
            <person name="Goodwin S."/>
            <person name="Spatafora J."/>
            <person name="Crous P."/>
            <person name="Grigoriev I."/>
        </authorList>
    </citation>
    <scope>NUCLEOTIDE SEQUENCE</scope>
    <source>
        <strain evidence="1">CBS 122681</strain>
    </source>
</reference>
<proteinExistence type="predicted"/>
<evidence type="ECO:0000313" key="2">
    <source>
        <dbReference type="Proteomes" id="UP000799324"/>
    </source>
</evidence>
<dbReference type="EMBL" id="MU004505">
    <property type="protein sequence ID" value="KAF2649133.1"/>
    <property type="molecule type" value="Genomic_DNA"/>
</dbReference>
<evidence type="ECO:0000313" key="1">
    <source>
        <dbReference type="EMBL" id="KAF2649133.1"/>
    </source>
</evidence>
<keyword evidence="2" id="KW-1185">Reference proteome</keyword>
<sequence length="212" mass="24886">MADKGLFYLPLELRRQVYSYLCPIWTKPFEYGGLRLACRQIQNEYDTESVTRAGLYYRFLENHFDCQMPSVQSFCSLKDLTMVARIPSDLRDDKYKALPLELHSISSRKIKITMQISTPVNRDAWAPLIWSWMGLLITLVEYTNLQSFQLVTGPKFNSCNLKFVATDWLSQRGRFWIVGSNRVLTWTRRPLKLGPIRSSQERKLPDRALYME</sequence>
<protein>
    <recommendedName>
        <fullName evidence="3">F-box domain-containing protein</fullName>
    </recommendedName>
</protein>
<organism evidence="1 2">
    <name type="scientific">Lophiostoma macrostomum CBS 122681</name>
    <dbReference type="NCBI Taxonomy" id="1314788"/>
    <lineage>
        <taxon>Eukaryota</taxon>
        <taxon>Fungi</taxon>
        <taxon>Dikarya</taxon>
        <taxon>Ascomycota</taxon>
        <taxon>Pezizomycotina</taxon>
        <taxon>Dothideomycetes</taxon>
        <taxon>Pleosporomycetidae</taxon>
        <taxon>Pleosporales</taxon>
        <taxon>Lophiostomataceae</taxon>
        <taxon>Lophiostoma</taxon>
    </lineage>
</organism>